<protein>
    <submittedName>
        <fullName evidence="8">DUF125-domain-containing protein</fullName>
    </submittedName>
</protein>
<evidence type="ECO:0000256" key="3">
    <source>
        <dbReference type="ARBA" id="ARBA00022692"/>
    </source>
</evidence>
<comment type="similarity">
    <text evidence="2">Belongs to the CCC1 family.</text>
</comment>
<sequence>MSEFTKVELPSPDGAAEIKISEEFVSTDTLANEIIGYSKDVTHSHPHHPHPPHYHPPHPHALHRRHSHQELHFEGADILRDIVVGLSDGLTVPFALSAGLASLGNSRFVVLAGMAEIVAGAISMGLGGYLAGQSEIEHYNSEYAREEREVREVPHHEEAEIVELFEPYGMDRKSIEPLLSKLTANPKVWVEFMMKYELNLEKPDASRVWISALTIGGSYFMGGLVPLIPYMVVSNSTIAFYISIGVTLVVLFIFGFVKGRLLGVLSPIRSAFEMMLIGGLASSAAFGIAKAVPQP</sequence>
<dbReference type="Pfam" id="PF01988">
    <property type="entry name" value="VIT1"/>
    <property type="match status" value="1"/>
</dbReference>
<keyword evidence="3 7" id="KW-0812">Transmembrane</keyword>
<reference evidence="8 9" key="1">
    <citation type="submission" date="2016-07" db="EMBL/GenBank/DDBJ databases">
        <title>Pervasive Adenine N6-methylation of Active Genes in Fungi.</title>
        <authorList>
            <consortium name="DOE Joint Genome Institute"/>
            <person name="Mondo S.J."/>
            <person name="Dannebaum R.O."/>
            <person name="Kuo R.C."/>
            <person name="Labutti K."/>
            <person name="Haridas S."/>
            <person name="Kuo A."/>
            <person name="Salamov A."/>
            <person name="Ahrendt S.R."/>
            <person name="Lipzen A."/>
            <person name="Sullivan W."/>
            <person name="Andreopoulos W.B."/>
            <person name="Clum A."/>
            <person name="Lindquist E."/>
            <person name="Daum C."/>
            <person name="Ramamoorthy G.K."/>
            <person name="Gryganskyi A."/>
            <person name="Culley D."/>
            <person name="Magnuson J.K."/>
            <person name="James T.Y."/>
            <person name="O'Malley M.A."/>
            <person name="Stajich J.E."/>
            <person name="Spatafora J.W."/>
            <person name="Visel A."/>
            <person name="Grigoriev I.V."/>
        </authorList>
    </citation>
    <scope>NUCLEOTIDE SEQUENCE [LARGE SCALE GENOMIC DNA]</scope>
    <source>
        <strain evidence="8 9">JEL800</strain>
    </source>
</reference>
<dbReference type="OrthoDB" id="73465at2759"/>
<evidence type="ECO:0000256" key="1">
    <source>
        <dbReference type="ARBA" id="ARBA00004127"/>
    </source>
</evidence>
<feature type="region of interest" description="Disordered" evidence="6">
    <location>
        <begin position="41"/>
        <end position="67"/>
    </location>
</feature>
<dbReference type="GO" id="GO:0030026">
    <property type="term" value="P:intracellular manganese ion homeostasis"/>
    <property type="evidence" value="ECO:0007669"/>
    <property type="project" value="InterPro"/>
</dbReference>
<proteinExistence type="inferred from homology"/>
<dbReference type="CDD" id="cd02435">
    <property type="entry name" value="CCC1"/>
    <property type="match status" value="1"/>
</dbReference>
<gene>
    <name evidence="8" type="ORF">BCR33DRAFT_712275</name>
</gene>
<evidence type="ECO:0000256" key="4">
    <source>
        <dbReference type="ARBA" id="ARBA00022989"/>
    </source>
</evidence>
<keyword evidence="4 7" id="KW-1133">Transmembrane helix</keyword>
<dbReference type="STRING" id="329046.A0A1Y2CYE9"/>
<evidence type="ECO:0000256" key="5">
    <source>
        <dbReference type="ARBA" id="ARBA00023136"/>
    </source>
</evidence>
<dbReference type="GO" id="GO:0005384">
    <property type="term" value="F:manganese ion transmembrane transporter activity"/>
    <property type="evidence" value="ECO:0007669"/>
    <property type="project" value="InterPro"/>
</dbReference>
<dbReference type="EMBL" id="MCGO01000004">
    <property type="protein sequence ID" value="ORY52072.1"/>
    <property type="molecule type" value="Genomic_DNA"/>
</dbReference>
<dbReference type="AlphaFoldDB" id="A0A1Y2CYE9"/>
<evidence type="ECO:0000256" key="6">
    <source>
        <dbReference type="SAM" id="MobiDB-lite"/>
    </source>
</evidence>
<keyword evidence="5 7" id="KW-0472">Membrane</keyword>
<feature type="compositionally biased region" description="Basic residues" evidence="6">
    <location>
        <begin position="44"/>
        <end position="67"/>
    </location>
</feature>
<name>A0A1Y2CYE9_9FUNG</name>
<comment type="caution">
    <text evidence="8">The sequence shown here is derived from an EMBL/GenBank/DDBJ whole genome shotgun (WGS) entry which is preliminary data.</text>
</comment>
<keyword evidence="9" id="KW-1185">Reference proteome</keyword>
<evidence type="ECO:0000313" key="9">
    <source>
        <dbReference type="Proteomes" id="UP000193642"/>
    </source>
</evidence>
<dbReference type="GO" id="GO:0012505">
    <property type="term" value="C:endomembrane system"/>
    <property type="evidence" value="ECO:0007669"/>
    <property type="project" value="UniProtKB-SubCell"/>
</dbReference>
<feature type="transmembrane region" description="Helical" evidence="7">
    <location>
        <begin position="208"/>
        <end position="232"/>
    </location>
</feature>
<evidence type="ECO:0000256" key="2">
    <source>
        <dbReference type="ARBA" id="ARBA00007049"/>
    </source>
</evidence>
<evidence type="ECO:0000313" key="8">
    <source>
        <dbReference type="EMBL" id="ORY52072.1"/>
    </source>
</evidence>
<dbReference type="PANTHER" id="PTHR31851">
    <property type="entry name" value="FE(2+)/MN(2+) TRANSPORTER PCL1"/>
    <property type="match status" value="1"/>
</dbReference>
<organism evidence="8 9">
    <name type="scientific">Rhizoclosmatium globosum</name>
    <dbReference type="NCBI Taxonomy" id="329046"/>
    <lineage>
        <taxon>Eukaryota</taxon>
        <taxon>Fungi</taxon>
        <taxon>Fungi incertae sedis</taxon>
        <taxon>Chytridiomycota</taxon>
        <taxon>Chytridiomycota incertae sedis</taxon>
        <taxon>Chytridiomycetes</taxon>
        <taxon>Chytridiales</taxon>
        <taxon>Chytriomycetaceae</taxon>
        <taxon>Rhizoclosmatium</taxon>
    </lineage>
</organism>
<accession>A0A1Y2CYE9</accession>
<evidence type="ECO:0000256" key="7">
    <source>
        <dbReference type="SAM" id="Phobius"/>
    </source>
</evidence>
<feature type="transmembrane region" description="Helical" evidence="7">
    <location>
        <begin position="238"/>
        <end position="259"/>
    </location>
</feature>
<dbReference type="InterPro" id="IPR008217">
    <property type="entry name" value="Ccc1_fam"/>
</dbReference>
<comment type="subcellular location">
    <subcellularLocation>
        <location evidence="1">Endomembrane system</location>
        <topology evidence="1">Multi-pass membrane protein</topology>
    </subcellularLocation>
</comment>
<dbReference type="Proteomes" id="UP000193642">
    <property type="component" value="Unassembled WGS sequence"/>
</dbReference>
<feature type="transmembrane region" description="Helical" evidence="7">
    <location>
        <begin position="271"/>
        <end position="292"/>
    </location>
</feature>